<dbReference type="InterPro" id="IPR024535">
    <property type="entry name" value="RHGA/B-epi-like_pectate_lyase"/>
</dbReference>
<evidence type="ECO:0000313" key="4">
    <source>
        <dbReference type="EMBL" id="RKN74853.1"/>
    </source>
</evidence>
<dbReference type="Proteomes" id="UP000282311">
    <property type="component" value="Unassembled WGS sequence"/>
</dbReference>
<dbReference type="InterPro" id="IPR012334">
    <property type="entry name" value="Pectin_lyas_fold"/>
</dbReference>
<evidence type="ECO:0000259" key="2">
    <source>
        <dbReference type="Pfam" id="PF12708"/>
    </source>
</evidence>
<reference evidence="4 5" key="1">
    <citation type="journal article" date="2007" name="Int. J. Syst. Evol. Microbiol.">
        <title>Paenibacillus ginsengarvi sp. nov., isolated from soil from ginseng cultivation.</title>
        <authorList>
            <person name="Yoon M.H."/>
            <person name="Ten L.N."/>
            <person name="Im W.T."/>
        </authorList>
    </citation>
    <scope>NUCLEOTIDE SEQUENCE [LARGE SCALE GENOMIC DNA]</scope>
    <source>
        <strain evidence="4 5">KCTC 13059</strain>
    </source>
</reference>
<sequence>MDHEESKPVLHAEKQKGETGKPVSRREMLAAIGAGGMAMMASKLWSGGPVSAASGLSVTKSVYGDGSCPGGIGSECVTYKYDGTQPERTVRDKLQEQVSVKDFGAVGDGVTDDSAAFQAAVDALSLQGGGRLLIPEGTYAFPAVSPTIQAPKRTLITSNHIHIEGVGLPTIHMTGMTKSYIDSINDLNSSGRDVFTVFSFMGVSNCSVRGIRFTGEWDGSGTFRYQSPRAKGVGFTGCTDCVAEQLYGSHLLGNLVNATPASFAHDGFYKVTSGIRITNCFAEYCLENGFNYMGDTYNSGIFDSTAKYCGSAGFEGATVNLTITGNLFANNKYSGLSISGKQVVASSNICTGNGDGGVPTSSTMGNGISITYFSNLPTGDIVLANNIIKDNGGFGVYVYPGVTKLVIDGNILSNNSQGNAYKMGINLVGSATSRISDIEITNNQLRDDVGHTTYFINISYAYQVKVTNNRCVMTGNSMAYAQGTASDCVFYGNRSNRAIIMSPSAVDCYQYDNMGINPKRLAQSTAPTTGTWSVGDYVQNTVPSGANATIGWVCTSAGTFTPSTVWAASQSYSAGVYTNANSKVFRAVKSGVSGTVSPSHSSGIVADGTVLWEFVSVYSTPVFKSYGLLHEVKTGKAVFSGDGLTPVYPIPHGLSAVPSGYQITPASADAGTAGIAYVEADTVYVNVHFSSAPAIGVNNVLLVWSADC</sequence>
<dbReference type="Pfam" id="PF13229">
    <property type="entry name" value="Beta_helix"/>
    <property type="match status" value="1"/>
</dbReference>
<evidence type="ECO:0000256" key="1">
    <source>
        <dbReference type="SAM" id="MobiDB-lite"/>
    </source>
</evidence>
<dbReference type="Gene3D" id="2.160.20.10">
    <property type="entry name" value="Single-stranded right-handed beta-helix, Pectin lyase-like"/>
    <property type="match status" value="1"/>
</dbReference>
<accession>A0A3B0BN35</accession>
<dbReference type="InterPro" id="IPR006311">
    <property type="entry name" value="TAT_signal"/>
</dbReference>
<feature type="region of interest" description="Disordered" evidence="1">
    <location>
        <begin position="1"/>
        <end position="23"/>
    </location>
</feature>
<comment type="caution">
    <text evidence="4">The sequence shown here is derived from an EMBL/GenBank/DDBJ whole genome shotgun (WGS) entry which is preliminary data.</text>
</comment>
<keyword evidence="5" id="KW-1185">Reference proteome</keyword>
<evidence type="ECO:0000313" key="5">
    <source>
        <dbReference type="Proteomes" id="UP000282311"/>
    </source>
</evidence>
<feature type="domain" description="Right handed beta helix" evidence="3">
    <location>
        <begin position="363"/>
        <end position="500"/>
    </location>
</feature>
<evidence type="ECO:0000259" key="3">
    <source>
        <dbReference type="Pfam" id="PF13229"/>
    </source>
</evidence>
<dbReference type="InterPro" id="IPR039448">
    <property type="entry name" value="Beta_helix"/>
</dbReference>
<dbReference type="PROSITE" id="PS51318">
    <property type="entry name" value="TAT"/>
    <property type="match status" value="1"/>
</dbReference>
<protein>
    <recommendedName>
        <fullName evidence="6">Pectate lyase superfamily protein domain-containing protein</fullName>
    </recommendedName>
</protein>
<dbReference type="RefSeq" id="WP_120750300.1">
    <property type="nucleotide sequence ID" value="NZ_RBAH01000024.1"/>
</dbReference>
<dbReference type="OrthoDB" id="2492682at2"/>
<proteinExistence type="predicted"/>
<feature type="domain" description="Rhamnogalacturonase A/B/Epimerase-like pectate lyase" evidence="2">
    <location>
        <begin position="98"/>
        <end position="149"/>
    </location>
</feature>
<name>A0A3B0BN35_9BACL</name>
<dbReference type="InterPro" id="IPR011050">
    <property type="entry name" value="Pectin_lyase_fold/virulence"/>
</dbReference>
<dbReference type="AlphaFoldDB" id="A0A3B0BN35"/>
<dbReference type="SUPFAM" id="SSF51126">
    <property type="entry name" value="Pectin lyase-like"/>
    <property type="match status" value="1"/>
</dbReference>
<evidence type="ECO:0008006" key="6">
    <source>
        <dbReference type="Google" id="ProtNLM"/>
    </source>
</evidence>
<gene>
    <name evidence="4" type="ORF">D7M11_26615</name>
</gene>
<dbReference type="InterPro" id="IPR006626">
    <property type="entry name" value="PbH1"/>
</dbReference>
<dbReference type="EMBL" id="RBAH01000024">
    <property type="protein sequence ID" value="RKN74853.1"/>
    <property type="molecule type" value="Genomic_DNA"/>
</dbReference>
<organism evidence="4 5">
    <name type="scientific">Paenibacillus ginsengarvi</name>
    <dbReference type="NCBI Taxonomy" id="400777"/>
    <lineage>
        <taxon>Bacteria</taxon>
        <taxon>Bacillati</taxon>
        <taxon>Bacillota</taxon>
        <taxon>Bacilli</taxon>
        <taxon>Bacillales</taxon>
        <taxon>Paenibacillaceae</taxon>
        <taxon>Paenibacillus</taxon>
    </lineage>
</organism>
<dbReference type="SMART" id="SM00710">
    <property type="entry name" value="PbH1"/>
    <property type="match status" value="5"/>
</dbReference>
<dbReference type="Pfam" id="PF12708">
    <property type="entry name" value="Pect-lyase_RHGA_epim"/>
    <property type="match status" value="1"/>
</dbReference>